<reference evidence="12" key="1">
    <citation type="submission" date="2020-10" db="EMBL/GenBank/DDBJ databases">
        <authorList>
            <person name="Han B."/>
            <person name="Lu T."/>
            <person name="Zhao Q."/>
            <person name="Huang X."/>
            <person name="Zhao Y."/>
        </authorList>
    </citation>
    <scope>NUCLEOTIDE SEQUENCE</scope>
</reference>
<feature type="compositionally biased region" description="Low complexity" evidence="10">
    <location>
        <begin position="316"/>
        <end position="326"/>
    </location>
</feature>
<keyword evidence="2" id="KW-0479">Metal-binding</keyword>
<comment type="subcellular location">
    <subcellularLocation>
        <location evidence="1">Nucleus</location>
    </subcellularLocation>
</comment>
<name>A0A811PA20_9POAL</name>
<evidence type="ECO:0000256" key="8">
    <source>
        <dbReference type="ARBA" id="ARBA00023242"/>
    </source>
</evidence>
<evidence type="ECO:0000256" key="6">
    <source>
        <dbReference type="ARBA" id="ARBA00023015"/>
    </source>
</evidence>
<evidence type="ECO:0000256" key="1">
    <source>
        <dbReference type="ARBA" id="ARBA00004123"/>
    </source>
</evidence>
<dbReference type="GO" id="GO:0008270">
    <property type="term" value="F:zinc ion binding"/>
    <property type="evidence" value="ECO:0007669"/>
    <property type="project" value="UniProtKB-KW"/>
</dbReference>
<dbReference type="PROSITE" id="PS50119">
    <property type="entry name" value="ZF_BBOX"/>
    <property type="match status" value="2"/>
</dbReference>
<gene>
    <name evidence="12" type="ORF">NCGR_LOCUS26967</name>
</gene>
<keyword evidence="13" id="KW-1185">Reference proteome</keyword>
<keyword evidence="8" id="KW-0539">Nucleus</keyword>
<dbReference type="CDD" id="cd19821">
    <property type="entry name" value="Bbox1_BBX-like"/>
    <property type="match status" value="2"/>
</dbReference>
<dbReference type="SMART" id="SM00336">
    <property type="entry name" value="BBOX"/>
    <property type="match status" value="2"/>
</dbReference>
<dbReference type="PANTHER" id="PTHR31832">
    <property type="entry name" value="B-BOX ZINC FINGER PROTEIN 22"/>
    <property type="match status" value="1"/>
</dbReference>
<dbReference type="PANTHER" id="PTHR31832:SF67">
    <property type="entry name" value="OS01G0202500 PROTEIN"/>
    <property type="match status" value="1"/>
</dbReference>
<evidence type="ECO:0000256" key="5">
    <source>
        <dbReference type="ARBA" id="ARBA00022833"/>
    </source>
</evidence>
<keyword evidence="5" id="KW-0862">Zinc</keyword>
<keyword evidence="7" id="KW-0804">Transcription</keyword>
<feature type="compositionally biased region" description="Low complexity" evidence="10">
    <location>
        <begin position="122"/>
        <end position="131"/>
    </location>
</feature>
<feature type="region of interest" description="Disordered" evidence="10">
    <location>
        <begin position="111"/>
        <end position="149"/>
    </location>
</feature>
<feature type="domain" description="B box-type" evidence="11">
    <location>
        <begin position="1"/>
        <end position="47"/>
    </location>
</feature>
<dbReference type="OrthoDB" id="153872at2759"/>
<protein>
    <recommendedName>
        <fullName evidence="11">B box-type domain-containing protein</fullName>
    </recommendedName>
</protein>
<dbReference type="AlphaFoldDB" id="A0A811PA20"/>
<evidence type="ECO:0000256" key="2">
    <source>
        <dbReference type="ARBA" id="ARBA00022723"/>
    </source>
</evidence>
<keyword evidence="6" id="KW-0805">Transcription regulation</keyword>
<accession>A0A811PA20</accession>
<evidence type="ECO:0000313" key="13">
    <source>
        <dbReference type="Proteomes" id="UP000604825"/>
    </source>
</evidence>
<dbReference type="GO" id="GO:0009640">
    <property type="term" value="P:photomorphogenesis"/>
    <property type="evidence" value="ECO:0007669"/>
    <property type="project" value="TreeGrafter"/>
</dbReference>
<evidence type="ECO:0000259" key="11">
    <source>
        <dbReference type="PROSITE" id="PS50119"/>
    </source>
</evidence>
<dbReference type="Proteomes" id="UP000604825">
    <property type="component" value="Unassembled WGS sequence"/>
</dbReference>
<dbReference type="Gene3D" id="3.30.160.60">
    <property type="entry name" value="Classic Zinc Finger"/>
    <property type="match status" value="1"/>
</dbReference>
<feature type="compositionally biased region" description="Polar residues" evidence="10">
    <location>
        <begin position="266"/>
        <end position="279"/>
    </location>
</feature>
<dbReference type="EMBL" id="CAJGYO010000006">
    <property type="protein sequence ID" value="CAD6240342.1"/>
    <property type="molecule type" value="Genomic_DNA"/>
</dbReference>
<organism evidence="12 13">
    <name type="scientific">Miscanthus lutarioriparius</name>
    <dbReference type="NCBI Taxonomy" id="422564"/>
    <lineage>
        <taxon>Eukaryota</taxon>
        <taxon>Viridiplantae</taxon>
        <taxon>Streptophyta</taxon>
        <taxon>Embryophyta</taxon>
        <taxon>Tracheophyta</taxon>
        <taxon>Spermatophyta</taxon>
        <taxon>Magnoliopsida</taxon>
        <taxon>Liliopsida</taxon>
        <taxon>Poales</taxon>
        <taxon>Poaceae</taxon>
        <taxon>PACMAD clade</taxon>
        <taxon>Panicoideae</taxon>
        <taxon>Andropogonodae</taxon>
        <taxon>Andropogoneae</taxon>
        <taxon>Saccharinae</taxon>
        <taxon>Miscanthus</taxon>
    </lineage>
</organism>
<evidence type="ECO:0000256" key="7">
    <source>
        <dbReference type="ARBA" id="ARBA00023163"/>
    </source>
</evidence>
<dbReference type="InterPro" id="IPR051979">
    <property type="entry name" value="B-box_zinc_finger"/>
</dbReference>
<evidence type="ECO:0000256" key="4">
    <source>
        <dbReference type="ARBA" id="ARBA00022771"/>
    </source>
</evidence>
<dbReference type="InterPro" id="IPR000315">
    <property type="entry name" value="Znf_B-box"/>
</dbReference>
<comment type="caution">
    <text evidence="12">The sequence shown here is derived from an EMBL/GenBank/DDBJ whole genome shotgun (WGS) entry which is preliminary data.</text>
</comment>
<evidence type="ECO:0000313" key="12">
    <source>
        <dbReference type="EMBL" id="CAD6240342.1"/>
    </source>
</evidence>
<dbReference type="Pfam" id="PF00643">
    <property type="entry name" value="zf-B_box"/>
    <property type="match status" value="1"/>
</dbReference>
<dbReference type="InterPro" id="IPR049808">
    <property type="entry name" value="CONSTANS-like_Bbox1"/>
</dbReference>
<evidence type="ECO:0000256" key="10">
    <source>
        <dbReference type="SAM" id="MobiDB-lite"/>
    </source>
</evidence>
<feature type="domain" description="B box-type" evidence="11">
    <location>
        <begin position="53"/>
        <end position="100"/>
    </location>
</feature>
<keyword evidence="3" id="KW-0677">Repeat</keyword>
<sequence>MKVLCSACEAAEACLLCYADEAALCARCDRDVHAANRLAGKHHRLPLIPPADVSAPNCDICQEAHAYFFCVEDRALLCRACDVAVHTANAFVSAHRRFLLTGVQVGLQPAAAAPDADPHPPTSAAAAADPLQTPPPPDRKAAAGGSSPEPLYSVDDIDWAAGTDAGAGVSVSVAVGLPDWALVHEQFGAPPVPRPVEPVLARTPASKRSPRRSLAASFTVQGGGGLAGGLPDWPLDEFLGFSEYSAGLGFADNGTSKADSGKLGSTVGSPAGRSSSDASQDFFGEVPEFHQWSVPELPSPPTASGLHWQGGPRHGATTSTDTDTDTAAVFVPDISSPEKPFPVLRHRRWTAAGEAPQEMLT</sequence>
<dbReference type="GO" id="GO:0005634">
    <property type="term" value="C:nucleus"/>
    <property type="evidence" value="ECO:0007669"/>
    <property type="project" value="UniProtKB-SubCell"/>
</dbReference>
<dbReference type="FunFam" id="3.30.160.60:FF:000589">
    <property type="entry name" value="B-box zinc finger protein 22"/>
    <property type="match status" value="1"/>
</dbReference>
<evidence type="ECO:0000256" key="9">
    <source>
        <dbReference type="PROSITE-ProRule" id="PRU00024"/>
    </source>
</evidence>
<keyword evidence="4 9" id="KW-0863">Zinc-finger</keyword>
<evidence type="ECO:0000256" key="3">
    <source>
        <dbReference type="ARBA" id="ARBA00022737"/>
    </source>
</evidence>
<dbReference type="GO" id="GO:0006355">
    <property type="term" value="P:regulation of DNA-templated transcription"/>
    <property type="evidence" value="ECO:0007669"/>
    <property type="project" value="TreeGrafter"/>
</dbReference>
<feature type="region of interest" description="Disordered" evidence="10">
    <location>
        <begin position="258"/>
        <end position="326"/>
    </location>
</feature>
<proteinExistence type="predicted"/>